<comment type="caution">
    <text evidence="2">The sequence shown here is derived from an EMBL/GenBank/DDBJ whole genome shotgun (WGS) entry which is preliminary data.</text>
</comment>
<accession>A0ABR2GFS7</accession>
<feature type="compositionally biased region" description="Basic and acidic residues" evidence="1">
    <location>
        <begin position="115"/>
        <end position="127"/>
    </location>
</feature>
<protein>
    <submittedName>
        <fullName evidence="2">Uncharacterized protein</fullName>
    </submittedName>
</protein>
<organism evidence="2 3">
    <name type="scientific">Hibiscus sabdariffa</name>
    <name type="common">roselle</name>
    <dbReference type="NCBI Taxonomy" id="183260"/>
    <lineage>
        <taxon>Eukaryota</taxon>
        <taxon>Viridiplantae</taxon>
        <taxon>Streptophyta</taxon>
        <taxon>Embryophyta</taxon>
        <taxon>Tracheophyta</taxon>
        <taxon>Spermatophyta</taxon>
        <taxon>Magnoliopsida</taxon>
        <taxon>eudicotyledons</taxon>
        <taxon>Gunneridae</taxon>
        <taxon>Pentapetalae</taxon>
        <taxon>rosids</taxon>
        <taxon>malvids</taxon>
        <taxon>Malvales</taxon>
        <taxon>Malvaceae</taxon>
        <taxon>Malvoideae</taxon>
        <taxon>Hibiscus</taxon>
    </lineage>
</organism>
<evidence type="ECO:0000313" key="2">
    <source>
        <dbReference type="EMBL" id="KAK8601777.1"/>
    </source>
</evidence>
<sequence>MSFLYLNHIFFKERTVSLLPKPLTFHANRAMVTDEGSTFNLSPIKERHYQSKLHQSRRDRTPEAGKGKVQSNLSSPVNHQPEKAEAMSHCIDLSSEKSPRISHTHGTKSTPRYHLNSDDRRPDRRENPTLGPRTRATNRCKWRIGDKRLGFEKRNWGISFRRVRRVQKATFSHNLKNY</sequence>
<feature type="compositionally biased region" description="Basic and acidic residues" evidence="1">
    <location>
        <begin position="56"/>
        <end position="66"/>
    </location>
</feature>
<gene>
    <name evidence="2" type="ORF">V6N12_051602</name>
</gene>
<evidence type="ECO:0000313" key="3">
    <source>
        <dbReference type="Proteomes" id="UP001472677"/>
    </source>
</evidence>
<proteinExistence type="predicted"/>
<keyword evidence="3" id="KW-1185">Reference proteome</keyword>
<dbReference type="EMBL" id="JBBPBM010000001">
    <property type="protein sequence ID" value="KAK8601777.1"/>
    <property type="molecule type" value="Genomic_DNA"/>
</dbReference>
<feature type="compositionally biased region" description="Polar residues" evidence="1">
    <location>
        <begin position="69"/>
        <end position="78"/>
    </location>
</feature>
<dbReference type="Proteomes" id="UP001472677">
    <property type="component" value="Unassembled WGS sequence"/>
</dbReference>
<reference evidence="2 3" key="1">
    <citation type="journal article" date="2024" name="G3 (Bethesda)">
        <title>Genome assembly of Hibiscus sabdariffa L. provides insights into metabolisms of medicinal natural products.</title>
        <authorList>
            <person name="Kim T."/>
        </authorList>
    </citation>
    <scope>NUCLEOTIDE SEQUENCE [LARGE SCALE GENOMIC DNA]</scope>
    <source>
        <strain evidence="2">TK-2024</strain>
        <tissue evidence="2">Old leaves</tissue>
    </source>
</reference>
<feature type="region of interest" description="Disordered" evidence="1">
    <location>
        <begin position="48"/>
        <end position="138"/>
    </location>
</feature>
<evidence type="ECO:0000256" key="1">
    <source>
        <dbReference type="SAM" id="MobiDB-lite"/>
    </source>
</evidence>
<name>A0ABR2GFS7_9ROSI</name>